<feature type="non-terminal residue" evidence="7">
    <location>
        <position position="59"/>
    </location>
</feature>
<name>A0A0L0FDC5_9EUKA</name>
<dbReference type="SUPFAM" id="SSF90209">
    <property type="entry name" value="Ran binding protein zinc finger-like"/>
    <property type="match status" value="1"/>
</dbReference>
<reference evidence="7 8" key="1">
    <citation type="submission" date="2011-02" db="EMBL/GenBank/DDBJ databases">
        <title>The Genome Sequence of Sphaeroforma arctica JP610.</title>
        <authorList>
            <consortium name="The Broad Institute Genome Sequencing Platform"/>
            <person name="Russ C."/>
            <person name="Cuomo C."/>
            <person name="Young S.K."/>
            <person name="Zeng Q."/>
            <person name="Gargeya S."/>
            <person name="Alvarado L."/>
            <person name="Berlin A."/>
            <person name="Chapman S.B."/>
            <person name="Chen Z."/>
            <person name="Freedman E."/>
            <person name="Gellesch M."/>
            <person name="Goldberg J."/>
            <person name="Griggs A."/>
            <person name="Gujja S."/>
            <person name="Heilman E."/>
            <person name="Heiman D."/>
            <person name="Howarth C."/>
            <person name="Mehta T."/>
            <person name="Neiman D."/>
            <person name="Pearson M."/>
            <person name="Roberts A."/>
            <person name="Saif S."/>
            <person name="Shea T."/>
            <person name="Shenoy N."/>
            <person name="Sisk P."/>
            <person name="Stolte C."/>
            <person name="Sykes S."/>
            <person name="White J."/>
            <person name="Yandava C."/>
            <person name="Burger G."/>
            <person name="Gray M.W."/>
            <person name="Holland P.W.H."/>
            <person name="King N."/>
            <person name="Lang F.B.F."/>
            <person name="Roger A.J."/>
            <person name="Ruiz-Trillo I."/>
            <person name="Haas B."/>
            <person name="Nusbaum C."/>
            <person name="Birren B."/>
        </authorList>
    </citation>
    <scope>NUCLEOTIDE SEQUENCE [LARGE SCALE GENOMIC DNA]</scope>
    <source>
        <strain evidence="7 8">JP610</strain>
    </source>
</reference>
<dbReference type="InterPro" id="IPR036443">
    <property type="entry name" value="Znf_RanBP2_sf"/>
</dbReference>
<evidence type="ECO:0000256" key="4">
    <source>
        <dbReference type="PROSITE-ProRule" id="PRU00322"/>
    </source>
</evidence>
<dbReference type="Proteomes" id="UP000054560">
    <property type="component" value="Unassembled WGS sequence"/>
</dbReference>
<dbReference type="PROSITE" id="PS50199">
    <property type="entry name" value="ZF_RANBP2_2"/>
    <property type="match status" value="1"/>
</dbReference>
<dbReference type="GeneID" id="25913208"/>
<keyword evidence="3" id="KW-0862">Zinc</keyword>
<sequence length="59" mass="6432">MPGPAHTSHGSSRVEQKDGDWTCPQCNFHNFARNYECKQCRLPNTGDFSPVSRGPPAGG</sequence>
<dbReference type="GO" id="GO:0008270">
    <property type="term" value="F:zinc ion binding"/>
    <property type="evidence" value="ECO:0007669"/>
    <property type="project" value="UniProtKB-KW"/>
</dbReference>
<dbReference type="Gene3D" id="4.10.1060.10">
    <property type="entry name" value="Zinc finger, RanBP2-type"/>
    <property type="match status" value="1"/>
</dbReference>
<gene>
    <name evidence="7" type="ORF">SARC_12704</name>
</gene>
<feature type="domain" description="RanBP2-type" evidence="6">
    <location>
        <begin position="17"/>
        <end position="46"/>
    </location>
</feature>
<dbReference type="Pfam" id="PF00641">
    <property type="entry name" value="Zn_ribbon_RanBP"/>
    <property type="match status" value="1"/>
</dbReference>
<keyword evidence="2 4" id="KW-0863">Zinc-finger</keyword>
<proteinExistence type="predicted"/>
<feature type="non-terminal residue" evidence="7">
    <location>
        <position position="1"/>
    </location>
</feature>
<evidence type="ECO:0000256" key="1">
    <source>
        <dbReference type="ARBA" id="ARBA00022723"/>
    </source>
</evidence>
<dbReference type="RefSeq" id="XP_014148659.1">
    <property type="nucleotide sequence ID" value="XM_014293184.1"/>
</dbReference>
<organism evidence="7 8">
    <name type="scientific">Sphaeroforma arctica JP610</name>
    <dbReference type="NCBI Taxonomy" id="667725"/>
    <lineage>
        <taxon>Eukaryota</taxon>
        <taxon>Ichthyosporea</taxon>
        <taxon>Ichthyophonida</taxon>
        <taxon>Sphaeroforma</taxon>
    </lineage>
</organism>
<dbReference type="InterPro" id="IPR001876">
    <property type="entry name" value="Znf_RanBP2"/>
</dbReference>
<evidence type="ECO:0000256" key="3">
    <source>
        <dbReference type="ARBA" id="ARBA00022833"/>
    </source>
</evidence>
<dbReference type="PROSITE" id="PS01358">
    <property type="entry name" value="ZF_RANBP2_1"/>
    <property type="match status" value="1"/>
</dbReference>
<keyword evidence="1" id="KW-0479">Metal-binding</keyword>
<evidence type="ECO:0000313" key="7">
    <source>
        <dbReference type="EMBL" id="KNC74757.1"/>
    </source>
</evidence>
<dbReference type="EMBL" id="KQ244113">
    <property type="protein sequence ID" value="KNC74757.1"/>
    <property type="molecule type" value="Genomic_DNA"/>
</dbReference>
<dbReference type="OrthoDB" id="448399at2759"/>
<dbReference type="AlphaFoldDB" id="A0A0L0FDC5"/>
<evidence type="ECO:0000259" key="6">
    <source>
        <dbReference type="PROSITE" id="PS50199"/>
    </source>
</evidence>
<feature type="region of interest" description="Disordered" evidence="5">
    <location>
        <begin position="1"/>
        <end position="20"/>
    </location>
</feature>
<dbReference type="SMART" id="SM00547">
    <property type="entry name" value="ZnF_RBZ"/>
    <property type="match status" value="1"/>
</dbReference>
<evidence type="ECO:0000256" key="2">
    <source>
        <dbReference type="ARBA" id="ARBA00022771"/>
    </source>
</evidence>
<keyword evidence="8" id="KW-1185">Reference proteome</keyword>
<accession>A0A0L0FDC5</accession>
<evidence type="ECO:0000313" key="8">
    <source>
        <dbReference type="Proteomes" id="UP000054560"/>
    </source>
</evidence>
<evidence type="ECO:0000256" key="5">
    <source>
        <dbReference type="SAM" id="MobiDB-lite"/>
    </source>
</evidence>
<protein>
    <recommendedName>
        <fullName evidence="6">RanBP2-type domain-containing protein</fullName>
    </recommendedName>
</protein>